<feature type="transmembrane region" description="Helical" evidence="1">
    <location>
        <begin position="161"/>
        <end position="185"/>
    </location>
</feature>
<sequence>MNEKEIVHDRHKGNDDAKKGNSKVNIYKILCFLPIVFAIHNMEKLLFLEEWAKEVFAGRSWKFFVRLYELPNLAVAMLLLTLTVSIVVWMEYKKRHRITLHCTVFCACLLLVNGIVHVGQFFLYSSYVPGLISAVLLMIPYMVYFLWLLAENRCISVKQIAKYLVISIVAMNPLIIFLIISRLIIFPFM</sequence>
<gene>
    <name evidence="2" type="ORF">SAMN05192569_101031</name>
</gene>
<feature type="transmembrane region" description="Helical" evidence="1">
    <location>
        <begin position="130"/>
        <end position="149"/>
    </location>
</feature>
<dbReference type="OrthoDB" id="2966925at2"/>
<name>A0A1I0T2D3_9BACL</name>
<organism evidence="2 3">
    <name type="scientific">Parageobacillus thermantarcticus</name>
    <dbReference type="NCBI Taxonomy" id="186116"/>
    <lineage>
        <taxon>Bacteria</taxon>
        <taxon>Bacillati</taxon>
        <taxon>Bacillota</taxon>
        <taxon>Bacilli</taxon>
        <taxon>Bacillales</taxon>
        <taxon>Anoxybacillaceae</taxon>
        <taxon>Parageobacillus</taxon>
    </lineage>
</organism>
<keyword evidence="1" id="KW-0812">Transmembrane</keyword>
<evidence type="ECO:0000256" key="1">
    <source>
        <dbReference type="SAM" id="Phobius"/>
    </source>
</evidence>
<keyword evidence="1" id="KW-1133">Transmembrane helix</keyword>
<protein>
    <recommendedName>
        <fullName evidence="4">HXXEE domain-containing protein</fullName>
    </recommendedName>
</protein>
<dbReference type="Pfam" id="PF13787">
    <property type="entry name" value="HXXEE"/>
    <property type="match status" value="1"/>
</dbReference>
<evidence type="ECO:0000313" key="3">
    <source>
        <dbReference type="Proteomes" id="UP000198650"/>
    </source>
</evidence>
<proteinExistence type="predicted"/>
<dbReference type="RefSeq" id="WP_090948722.1">
    <property type="nucleotide sequence ID" value="NZ_FOJS01000010.1"/>
</dbReference>
<evidence type="ECO:0008006" key="4">
    <source>
        <dbReference type="Google" id="ProtNLM"/>
    </source>
</evidence>
<feature type="transmembrane region" description="Helical" evidence="1">
    <location>
        <begin position="70"/>
        <end position="90"/>
    </location>
</feature>
<keyword evidence="1" id="KW-0472">Membrane</keyword>
<dbReference type="STRING" id="186116.SAMN05192569_101031"/>
<evidence type="ECO:0000313" key="2">
    <source>
        <dbReference type="EMBL" id="SFA45773.1"/>
    </source>
</evidence>
<reference evidence="3" key="1">
    <citation type="submission" date="2016-10" db="EMBL/GenBank/DDBJ databases">
        <authorList>
            <person name="Varghese N."/>
            <person name="Submissions S."/>
        </authorList>
    </citation>
    <scope>NUCLEOTIDE SEQUENCE [LARGE SCALE GENOMIC DNA]</scope>
    <source>
        <strain evidence="3">M1</strain>
    </source>
</reference>
<keyword evidence="3" id="KW-1185">Reference proteome</keyword>
<feature type="transmembrane region" description="Helical" evidence="1">
    <location>
        <begin position="102"/>
        <end position="124"/>
    </location>
</feature>
<accession>A0A1I0T2D3</accession>
<dbReference type="Proteomes" id="UP000198650">
    <property type="component" value="Unassembled WGS sequence"/>
</dbReference>
<dbReference type="AlphaFoldDB" id="A0A1I0T2D3"/>
<dbReference type="InterPro" id="IPR025671">
    <property type="entry name" value="HXXEE"/>
</dbReference>
<feature type="transmembrane region" description="Helical" evidence="1">
    <location>
        <begin position="26"/>
        <end position="42"/>
    </location>
</feature>
<dbReference type="EMBL" id="FOJS01000010">
    <property type="protein sequence ID" value="SFA45773.1"/>
    <property type="molecule type" value="Genomic_DNA"/>
</dbReference>